<dbReference type="PANTHER" id="PTHR30273">
    <property type="entry name" value="PERIPLASMIC SIGNAL SENSOR AND SIGMA FACTOR ACTIVATOR FECR-RELATED"/>
    <property type="match status" value="1"/>
</dbReference>
<comment type="caution">
    <text evidence="4">The sequence shown here is derived from an EMBL/GenBank/DDBJ whole genome shotgun (WGS) entry which is preliminary data.</text>
</comment>
<dbReference type="EMBL" id="BBPI01000095">
    <property type="protein sequence ID" value="GAM02629.1"/>
    <property type="molecule type" value="Genomic_DNA"/>
</dbReference>
<dbReference type="PIRSF" id="PIRSF018266">
    <property type="entry name" value="FecR"/>
    <property type="match status" value="1"/>
</dbReference>
<keyword evidence="1" id="KW-0472">Membrane</keyword>
<accession>A0A0A1WCE5</accession>
<dbReference type="RefSeq" id="WP_052811607.1">
    <property type="nucleotide sequence ID" value="NZ_BBPI01000095.1"/>
</dbReference>
<feature type="domain" description="FecR N-terminal" evidence="3">
    <location>
        <begin position="9"/>
        <end position="49"/>
    </location>
</feature>
<organism evidence="4 5">
    <name type="scientific">Sphingomonas parapaucimobilis NBRC 15100</name>
    <dbReference type="NCBI Taxonomy" id="1219049"/>
    <lineage>
        <taxon>Bacteria</taxon>
        <taxon>Pseudomonadati</taxon>
        <taxon>Pseudomonadota</taxon>
        <taxon>Alphaproteobacteria</taxon>
        <taxon>Sphingomonadales</taxon>
        <taxon>Sphingomonadaceae</taxon>
        <taxon>Sphingomonas</taxon>
    </lineage>
</organism>
<dbReference type="PANTHER" id="PTHR30273:SF2">
    <property type="entry name" value="PROTEIN FECR"/>
    <property type="match status" value="1"/>
</dbReference>
<dbReference type="InterPro" id="IPR006860">
    <property type="entry name" value="FecR"/>
</dbReference>
<name>A0A0A1WCE5_9SPHN</name>
<feature type="transmembrane region" description="Helical" evidence="1">
    <location>
        <begin position="92"/>
        <end position="113"/>
    </location>
</feature>
<keyword evidence="1" id="KW-0812">Transmembrane</keyword>
<feature type="domain" description="FecR protein" evidence="2">
    <location>
        <begin position="123"/>
        <end position="214"/>
    </location>
</feature>
<evidence type="ECO:0008006" key="6">
    <source>
        <dbReference type="Google" id="ProtNLM"/>
    </source>
</evidence>
<evidence type="ECO:0000313" key="4">
    <source>
        <dbReference type="EMBL" id="GAM02629.1"/>
    </source>
</evidence>
<dbReference type="Pfam" id="PF04773">
    <property type="entry name" value="FecR"/>
    <property type="match status" value="1"/>
</dbReference>
<dbReference type="Pfam" id="PF16220">
    <property type="entry name" value="DUF4880"/>
    <property type="match status" value="1"/>
</dbReference>
<dbReference type="Gene3D" id="2.60.120.1440">
    <property type="match status" value="1"/>
</dbReference>
<evidence type="ECO:0000313" key="5">
    <source>
        <dbReference type="Proteomes" id="UP000032305"/>
    </source>
</evidence>
<evidence type="ECO:0000256" key="1">
    <source>
        <dbReference type="SAM" id="Phobius"/>
    </source>
</evidence>
<evidence type="ECO:0000259" key="2">
    <source>
        <dbReference type="Pfam" id="PF04773"/>
    </source>
</evidence>
<keyword evidence="5" id="KW-1185">Reference proteome</keyword>
<protein>
    <recommendedName>
        <fullName evidence="6">FecR protein domain-containing protein</fullName>
    </recommendedName>
</protein>
<dbReference type="AlphaFoldDB" id="A0A0A1WCE5"/>
<sequence>MADRDTMLEQAADWADRLDTLSRDERAALGAWLNAAPAHRAALSRMVRLLGDPALFDVVEQATRDVAPPPPLPRARPRRWAASGTMHTRRRVAVGLAAALAAAVAAPIVWYVAAPDATVERVYASSVGQQRQVALPDGSDMTLDADSRVAIAFSDSGRDLTLESGAARFEVRHDAARPFAVTTPEGQMVALGTNFSVDRGAGHSELRVYRGRVRLTVPGQAAVVVTGGHWAEAGAGRIMVHDFDVARYQGWQDRWLSGDRIRLGDAVARLGRYSARPIRLADPALADETFNGRFRLDTPFESLTLIGALFDLSVKDDGRTIRVARPARTSQANWPNQ</sequence>
<dbReference type="Proteomes" id="UP000032305">
    <property type="component" value="Unassembled WGS sequence"/>
</dbReference>
<dbReference type="InterPro" id="IPR012373">
    <property type="entry name" value="Ferrdict_sens_TM"/>
</dbReference>
<evidence type="ECO:0000259" key="3">
    <source>
        <dbReference type="Pfam" id="PF16220"/>
    </source>
</evidence>
<dbReference type="InterPro" id="IPR032623">
    <property type="entry name" value="FecR_N"/>
</dbReference>
<dbReference type="eggNOG" id="COG3712">
    <property type="taxonomic scope" value="Bacteria"/>
</dbReference>
<dbReference type="OrthoDB" id="9798846at2"/>
<reference evidence="4 5" key="1">
    <citation type="submission" date="2014-11" db="EMBL/GenBank/DDBJ databases">
        <title>Whole genome shotgun sequence of Sphingomonas parapaucimobilis NBRC 15100.</title>
        <authorList>
            <person name="Katano-Makiyama Y."/>
            <person name="Hosoyama A."/>
            <person name="Hashimoto M."/>
            <person name="Hosoyama Y."/>
            <person name="Noguchi M."/>
            <person name="Numata M."/>
            <person name="Tsuchikane K."/>
            <person name="Hirakata S."/>
            <person name="Uohara A."/>
            <person name="Shimodaira J."/>
            <person name="Ohji S."/>
            <person name="Ichikawa N."/>
            <person name="Kimura A."/>
            <person name="Yamazoe A."/>
            <person name="Fujita N."/>
        </authorList>
    </citation>
    <scope>NUCLEOTIDE SEQUENCE [LARGE SCALE GENOMIC DNA]</scope>
    <source>
        <strain evidence="4 5">NBRC 15100</strain>
    </source>
</reference>
<keyword evidence="1" id="KW-1133">Transmembrane helix</keyword>
<gene>
    <name evidence="4" type="ORF">SP5_095_00310</name>
</gene>
<dbReference type="GO" id="GO:0016989">
    <property type="term" value="F:sigma factor antagonist activity"/>
    <property type="evidence" value="ECO:0007669"/>
    <property type="project" value="TreeGrafter"/>
</dbReference>
<proteinExistence type="predicted"/>